<dbReference type="SUPFAM" id="SSF47370">
    <property type="entry name" value="Bromodomain"/>
    <property type="match status" value="1"/>
</dbReference>
<feature type="compositionally biased region" description="Polar residues" evidence="3">
    <location>
        <begin position="826"/>
        <end position="852"/>
    </location>
</feature>
<feature type="compositionally biased region" description="Polar residues" evidence="3">
    <location>
        <begin position="796"/>
        <end position="808"/>
    </location>
</feature>
<dbReference type="EMBL" id="JABCRI010000003">
    <property type="protein sequence ID" value="KAF8409577.1"/>
    <property type="molecule type" value="Genomic_DNA"/>
</dbReference>
<dbReference type="Pfam" id="PF00439">
    <property type="entry name" value="Bromodomain"/>
    <property type="match status" value="1"/>
</dbReference>
<feature type="compositionally biased region" description="Basic residues" evidence="3">
    <location>
        <begin position="61"/>
        <end position="70"/>
    </location>
</feature>
<proteinExistence type="predicted"/>
<feature type="compositionally biased region" description="Basic and acidic residues" evidence="3">
    <location>
        <begin position="15"/>
        <end position="28"/>
    </location>
</feature>
<feature type="region of interest" description="Disordered" evidence="3">
    <location>
        <begin position="652"/>
        <end position="676"/>
    </location>
</feature>
<dbReference type="PROSITE" id="PS50014">
    <property type="entry name" value="BROMODOMAIN_2"/>
    <property type="match status" value="1"/>
</dbReference>
<feature type="region of interest" description="Disordered" evidence="3">
    <location>
        <begin position="1"/>
        <end position="180"/>
    </location>
</feature>
<feature type="region of interest" description="Disordered" evidence="3">
    <location>
        <begin position="774"/>
        <end position="810"/>
    </location>
</feature>
<feature type="compositionally biased region" description="Polar residues" evidence="3">
    <location>
        <begin position="939"/>
        <end position="959"/>
    </location>
</feature>
<name>A0A835DR86_TETSI</name>
<evidence type="ECO:0000256" key="3">
    <source>
        <dbReference type="SAM" id="MobiDB-lite"/>
    </source>
</evidence>
<feature type="compositionally biased region" description="Polar residues" evidence="3">
    <location>
        <begin position="652"/>
        <end position="667"/>
    </location>
</feature>
<evidence type="ECO:0000313" key="6">
    <source>
        <dbReference type="Proteomes" id="UP000655225"/>
    </source>
</evidence>
<evidence type="ECO:0000256" key="1">
    <source>
        <dbReference type="ARBA" id="ARBA00023117"/>
    </source>
</evidence>
<evidence type="ECO:0000259" key="4">
    <source>
        <dbReference type="PROSITE" id="PS50014"/>
    </source>
</evidence>
<dbReference type="Gene3D" id="1.20.920.10">
    <property type="entry name" value="Bromodomain-like"/>
    <property type="match status" value="1"/>
</dbReference>
<reference evidence="5 6" key="1">
    <citation type="submission" date="2020-04" db="EMBL/GenBank/DDBJ databases">
        <title>Plant Genome Project.</title>
        <authorList>
            <person name="Zhang R.-G."/>
        </authorList>
    </citation>
    <scope>NUCLEOTIDE SEQUENCE [LARGE SCALE GENOMIC DNA]</scope>
    <source>
        <strain evidence="5">YNK0</strain>
        <tissue evidence="5">Leaf</tissue>
    </source>
</reference>
<keyword evidence="6" id="KW-1185">Reference proteome</keyword>
<feature type="compositionally biased region" description="Polar residues" evidence="3">
    <location>
        <begin position="775"/>
        <end position="788"/>
    </location>
</feature>
<dbReference type="PRINTS" id="PR00503">
    <property type="entry name" value="BROMODOMAIN"/>
</dbReference>
<feature type="domain" description="Bromo" evidence="4">
    <location>
        <begin position="207"/>
        <end position="301"/>
    </location>
</feature>
<feature type="compositionally biased region" description="Polar residues" evidence="3">
    <location>
        <begin position="84"/>
        <end position="93"/>
    </location>
</feature>
<dbReference type="InterPro" id="IPR036427">
    <property type="entry name" value="Bromodomain-like_sf"/>
</dbReference>
<dbReference type="PANTHER" id="PTHR22881">
    <property type="entry name" value="BROMODOMAIN CONTAINING PROTEIN"/>
    <property type="match status" value="1"/>
</dbReference>
<accession>A0A835DR86</accession>
<evidence type="ECO:0000256" key="2">
    <source>
        <dbReference type="PROSITE-ProRule" id="PRU00035"/>
    </source>
</evidence>
<dbReference type="AlphaFoldDB" id="A0A835DR86"/>
<sequence>MGENEMAKKKKGRPSKADLARRDIRRDPSPPPGEADLRRSLRRRNLTYDGFDDYDDEEERKRKREKKPKLVLKLPNKAGFGRVDSSQSVTRSEATVAHPSISASSSESGNGNKPFKKRRIDEDDVLDGNGNGNGDGDGDSDNSRLIGSGDQNKERGRNGDSKGMDSVLGTASDSPSGVPLPDKKSLELILDKLQNFSDVSMFWFECGRKDTYGVYAEPVNPEEVLPDYHDVIEHPMDFGTLRKKLVNGAYSNVEQFEVGTHYLILSCLCSFLLFEMHDSSSDVFLICTNAMQYNAPDTIYFKQAHSIQELARKKFQRLRVDLECSEVELKSEPKTKSDSLAKKPTKKSLCRTAQEPVRSDFSTGATLATVGDNCTWLIAMQGGGCEGPSNIDSLIDGNSSLTDNKLEKAEELLSGMVVAIKIKDFILSIGSRFIQSQYSEDFGGTQLIICELSLRITVYTQVVSGKGLLSKFGRKLFVPDENRRATYNIYNQLVVGAESLFTTFVDEKKQLIAVGLHADHSYARSLARFASTLGPVAWKVASRRRQQALPMVMLENHTYKQRPNGTNMQCTAELPKDDKIADRSNATQHDVKLDQETLNSSRVIDSCKTPDPAKEHLVSGLNIEGKLGLFGVAGTKHIVNAMPQQQNQPTMNFAKSDNNELKQSSASGKPVEVTSRKQLLHSSEMATSRLLEMVSRNRNHVQSVPFMHPETSGVVAEEFPNGKAMSSSDCIRVSSSSSEFVSNQLARAVVYSPRGSQEQGLSEPVQLMRMLAEKAQNQQKYSNHSTVDIPQVMPPVQSSKRNNSSTAATADAQAWMSIGASRIEPTGSSSAPKTQIASASWCNPSQELTPSISRFGEESPVSGTLQLQPKNRLPRTFLPEPARIGYEALSQNSRPMVSPQPVMTDLSRYQLQSPWRSLSPHTQPKQKQETLPPDLNIGFQVSGSPVRQSSGTLVDSQQPDLALQL</sequence>
<comment type="caution">
    <text evidence="5">The sequence shown here is derived from an EMBL/GenBank/DDBJ whole genome shotgun (WGS) entry which is preliminary data.</text>
</comment>
<dbReference type="OrthoDB" id="21449at2759"/>
<dbReference type="Proteomes" id="UP000655225">
    <property type="component" value="Unassembled WGS sequence"/>
</dbReference>
<gene>
    <name evidence="5" type="ORF">HHK36_005654</name>
</gene>
<dbReference type="SMART" id="SM00297">
    <property type="entry name" value="BROMO"/>
    <property type="match status" value="1"/>
</dbReference>
<feature type="region of interest" description="Disordered" evidence="3">
    <location>
        <begin position="822"/>
        <end position="871"/>
    </location>
</feature>
<keyword evidence="1 2" id="KW-0103">Bromodomain</keyword>
<dbReference type="OMA" id="YANPARE"/>
<evidence type="ECO:0000313" key="5">
    <source>
        <dbReference type="EMBL" id="KAF8409577.1"/>
    </source>
</evidence>
<protein>
    <recommendedName>
        <fullName evidence="4">Bromo domain-containing protein</fullName>
    </recommendedName>
</protein>
<feature type="compositionally biased region" description="Basic and acidic residues" evidence="3">
    <location>
        <begin position="151"/>
        <end position="163"/>
    </location>
</feature>
<feature type="compositionally biased region" description="Polar residues" evidence="3">
    <location>
        <begin position="914"/>
        <end position="925"/>
    </location>
</feature>
<organism evidence="5 6">
    <name type="scientific">Tetracentron sinense</name>
    <name type="common">Spur-leaf</name>
    <dbReference type="NCBI Taxonomy" id="13715"/>
    <lineage>
        <taxon>Eukaryota</taxon>
        <taxon>Viridiplantae</taxon>
        <taxon>Streptophyta</taxon>
        <taxon>Embryophyta</taxon>
        <taxon>Tracheophyta</taxon>
        <taxon>Spermatophyta</taxon>
        <taxon>Magnoliopsida</taxon>
        <taxon>Trochodendrales</taxon>
        <taxon>Trochodendraceae</taxon>
        <taxon>Tetracentron</taxon>
    </lineage>
</organism>
<dbReference type="PANTHER" id="PTHR22881:SF42">
    <property type="entry name" value="DNA-BINDING BROMODOMAIN-CONTAINING PROTEIN"/>
    <property type="match status" value="1"/>
</dbReference>
<dbReference type="InterPro" id="IPR051831">
    <property type="entry name" value="Bromodomain_contain_prot"/>
</dbReference>
<dbReference type="InterPro" id="IPR001487">
    <property type="entry name" value="Bromodomain"/>
</dbReference>
<dbReference type="CDD" id="cd04369">
    <property type="entry name" value="Bromodomain"/>
    <property type="match status" value="1"/>
</dbReference>
<feature type="region of interest" description="Disordered" evidence="3">
    <location>
        <begin position="914"/>
        <end position="965"/>
    </location>
</feature>